<name>A0A7G9YIZ5_9EURY</name>
<proteinExistence type="predicted"/>
<dbReference type="EMBL" id="MT631313">
    <property type="protein sequence ID" value="QNO48162.1"/>
    <property type="molecule type" value="Genomic_DNA"/>
</dbReference>
<organism evidence="1">
    <name type="scientific">Candidatus Methanogaster sp. ANME-2c ERB4</name>
    <dbReference type="NCBI Taxonomy" id="2759911"/>
    <lineage>
        <taxon>Archaea</taxon>
        <taxon>Methanobacteriati</taxon>
        <taxon>Methanobacteriota</taxon>
        <taxon>Stenosarchaea group</taxon>
        <taxon>Methanomicrobia</taxon>
        <taxon>Methanosarcinales</taxon>
        <taxon>ANME-2 cluster</taxon>
        <taxon>Candidatus Methanogasteraceae</taxon>
        <taxon>Candidatus Methanogaster</taxon>
    </lineage>
</organism>
<dbReference type="EMBL" id="MT631284">
    <property type="protein sequence ID" value="QNO47979.1"/>
    <property type="molecule type" value="Genomic_DNA"/>
</dbReference>
<reference evidence="1" key="1">
    <citation type="submission" date="2020-06" db="EMBL/GenBank/DDBJ databases">
        <title>Unique genomic features of the anaerobic methanotrophic archaea.</title>
        <authorList>
            <person name="Chadwick G.L."/>
            <person name="Skennerton C.T."/>
            <person name="Laso-Perez R."/>
            <person name="Leu A.O."/>
            <person name="Speth D.R."/>
            <person name="Yu H."/>
            <person name="Morgan-Lang C."/>
            <person name="Hatzenpichler R."/>
            <person name="Goudeau D."/>
            <person name="Malmstrom R."/>
            <person name="Brazelton W.J."/>
            <person name="Woyke T."/>
            <person name="Hallam S.J."/>
            <person name="Tyson G.W."/>
            <person name="Wegener G."/>
            <person name="Boetius A."/>
            <person name="Orphan V."/>
        </authorList>
    </citation>
    <scope>NUCLEOTIDE SEQUENCE</scope>
</reference>
<gene>
    <name evidence="2" type="ORF">GOJLPIDM_00018</name>
    <name evidence="1" type="ORF">KNONPEEI_00017</name>
</gene>
<sequence>MVMLILFAREVCEVTGAGREIMIILGNVFISVMCN</sequence>
<protein>
    <submittedName>
        <fullName evidence="1">Uncharacterized protein</fullName>
    </submittedName>
</protein>
<evidence type="ECO:0000313" key="1">
    <source>
        <dbReference type="EMBL" id="QNO47979.1"/>
    </source>
</evidence>
<accession>A0A7G9YIZ5</accession>
<dbReference type="AlphaFoldDB" id="A0A7G9YIZ5"/>
<evidence type="ECO:0000313" key="2">
    <source>
        <dbReference type="EMBL" id="QNO48162.1"/>
    </source>
</evidence>